<dbReference type="EMBL" id="LT630450">
    <property type="protein sequence ID" value="SFV72858.1"/>
    <property type="molecule type" value="Genomic_DNA"/>
</dbReference>
<dbReference type="KEGG" id="dpg:DESPIGER_0995"/>
<sequence length="140" mass="15482">MKKAIMSLCLAAALVFGAAGVQAADQDKGNNPVLQFTGSVWQKSSLDNKLSFLFGMDTAIVTEYFVNSREAELAAKNGKMPVSNLSKFEKGWMKAFKDVKRTTIVEEVDAWYAAHPDRLDRPVLGVLWFELIEPRLAAAQ</sequence>
<proteinExistence type="predicted"/>
<feature type="chain" id="PRO_5012023913" evidence="1">
    <location>
        <begin position="24"/>
        <end position="140"/>
    </location>
</feature>
<keyword evidence="3" id="KW-1185">Reference proteome</keyword>
<name>A0A1K1LDT9_9BACT</name>
<gene>
    <name evidence="2" type="ORF">DESPIGER_0995</name>
</gene>
<evidence type="ECO:0000313" key="2">
    <source>
        <dbReference type="EMBL" id="SFV72858.1"/>
    </source>
</evidence>
<accession>A0A1K1LDT9</accession>
<dbReference type="AlphaFoldDB" id="A0A1K1LDT9"/>
<protein>
    <submittedName>
        <fullName evidence="2">Type III secretion host injection and negative regulator protein (YopD)</fullName>
    </submittedName>
</protein>
<evidence type="ECO:0000256" key="1">
    <source>
        <dbReference type="SAM" id="SignalP"/>
    </source>
</evidence>
<dbReference type="RefSeq" id="WP_072333849.1">
    <property type="nucleotide sequence ID" value="NZ_CALJDE010000016.1"/>
</dbReference>
<dbReference type="OrthoDB" id="6889413at2"/>
<organism evidence="2 3">
    <name type="scientific">Desulfovibrio piger</name>
    <dbReference type="NCBI Taxonomy" id="901"/>
    <lineage>
        <taxon>Bacteria</taxon>
        <taxon>Pseudomonadati</taxon>
        <taxon>Thermodesulfobacteriota</taxon>
        <taxon>Desulfovibrionia</taxon>
        <taxon>Desulfovibrionales</taxon>
        <taxon>Desulfovibrionaceae</taxon>
        <taxon>Desulfovibrio</taxon>
    </lineage>
</organism>
<reference evidence="3" key="1">
    <citation type="submission" date="2016-10" db="EMBL/GenBank/DDBJ databases">
        <authorList>
            <person name="Wegmann U."/>
        </authorList>
    </citation>
    <scope>NUCLEOTIDE SEQUENCE [LARGE SCALE GENOMIC DNA]</scope>
</reference>
<evidence type="ECO:0000313" key="3">
    <source>
        <dbReference type="Proteomes" id="UP000186323"/>
    </source>
</evidence>
<feature type="signal peptide" evidence="1">
    <location>
        <begin position="1"/>
        <end position="23"/>
    </location>
</feature>
<keyword evidence="1" id="KW-0732">Signal</keyword>
<dbReference type="Proteomes" id="UP000186323">
    <property type="component" value="Chromosome I"/>
</dbReference>